<keyword evidence="1" id="KW-1133">Transmembrane helix</keyword>
<feature type="transmembrane region" description="Helical" evidence="1">
    <location>
        <begin position="291"/>
        <end position="312"/>
    </location>
</feature>
<feature type="transmembrane region" description="Helical" evidence="1">
    <location>
        <begin position="6"/>
        <end position="26"/>
    </location>
</feature>
<dbReference type="Proteomes" id="UP001300745">
    <property type="component" value="Unassembled WGS sequence"/>
</dbReference>
<name>A0ABT3SLI3_9MYCO</name>
<organism evidence="2 3">
    <name type="scientific">Mycobacterium pinniadriaticum</name>
    <dbReference type="NCBI Taxonomy" id="2994102"/>
    <lineage>
        <taxon>Bacteria</taxon>
        <taxon>Bacillati</taxon>
        <taxon>Actinomycetota</taxon>
        <taxon>Actinomycetes</taxon>
        <taxon>Mycobacteriales</taxon>
        <taxon>Mycobacteriaceae</taxon>
        <taxon>Mycobacterium</taxon>
    </lineage>
</organism>
<keyword evidence="1" id="KW-0472">Membrane</keyword>
<feature type="transmembrane region" description="Helical" evidence="1">
    <location>
        <begin position="98"/>
        <end position="118"/>
    </location>
</feature>
<feature type="transmembrane region" description="Helical" evidence="1">
    <location>
        <begin position="202"/>
        <end position="220"/>
    </location>
</feature>
<dbReference type="EMBL" id="JAPJDO010000038">
    <property type="protein sequence ID" value="MCX2940386.1"/>
    <property type="molecule type" value="Genomic_DNA"/>
</dbReference>
<proteinExistence type="predicted"/>
<feature type="transmembrane region" description="Helical" evidence="1">
    <location>
        <begin position="33"/>
        <end position="51"/>
    </location>
</feature>
<sequence length="589" mass="61757">MPWGLLPVGLPLGGLLVLAGGTLILPRPAAQRLLAGALVTLGAVVVAVVGLGTAGRLTGPLLLAVLAWTTLAVLLVAHRRAVRWWRLPWRSCVSVSTLPVLLVALAAVVLTVVTAYYLPVWQWDALGYHLPYVNFALQRATFADIPSDVAYLSSYPHIVEDAFIAWRAMLPDDRLVELAHLMFGLLGALAIAAIARGSGARGAHAVAAGAAWLTLPAVFLQLPSNYTDVASAALLLSAVAFVVAPMHRTQLLLAGIAIGLFLGSKPNALIAGALLLAVLTVRGHRAGRRGWIATAWLAALLFGAPTYAVNIARHHNPVWPVRIDVGPLHLPGTRAMSALLESGAAAPHLEGPLLSRVVRSWTTIAPQLPVFDMRIGGLGLVFLVALPVALVRAVRTRSPAVWLCFAAALATPDPAVARYVLGFAGLVLAFAVPAVDRLGRRGRQVVFAAAAVAAAQGLWVAYPGLTGEGPPLGAYVHMTPEQRRAAVGAAGPPGDVVALMGHLPPGAVTAFDSSVELPYLAWPPDLSRRAIRIPDDATPAQARALLTDPDVTVLMVGDDSVTARLARSDVRFRPVFGCGPAPCTVYLRG</sequence>
<dbReference type="RefSeq" id="WP_266000226.1">
    <property type="nucleotide sequence ID" value="NZ_JAPJDN010000038.1"/>
</dbReference>
<protein>
    <recommendedName>
        <fullName evidence="4">Glycosyltransferase RgtA/B/C/D-like domain-containing protein</fullName>
    </recommendedName>
</protein>
<feature type="transmembrane region" description="Helical" evidence="1">
    <location>
        <begin position="226"/>
        <end position="244"/>
    </location>
</feature>
<feature type="transmembrane region" description="Helical" evidence="1">
    <location>
        <begin position="375"/>
        <end position="395"/>
    </location>
</feature>
<feature type="transmembrane region" description="Helical" evidence="1">
    <location>
        <begin position="57"/>
        <end position="77"/>
    </location>
</feature>
<evidence type="ECO:0000313" key="2">
    <source>
        <dbReference type="EMBL" id="MCX2940386.1"/>
    </source>
</evidence>
<evidence type="ECO:0000313" key="3">
    <source>
        <dbReference type="Proteomes" id="UP001300745"/>
    </source>
</evidence>
<evidence type="ECO:0008006" key="4">
    <source>
        <dbReference type="Google" id="ProtNLM"/>
    </source>
</evidence>
<evidence type="ECO:0000256" key="1">
    <source>
        <dbReference type="SAM" id="Phobius"/>
    </source>
</evidence>
<feature type="transmembrane region" description="Helical" evidence="1">
    <location>
        <begin position="415"/>
        <end position="433"/>
    </location>
</feature>
<reference evidence="2 3" key="1">
    <citation type="submission" date="2022-11" db="EMBL/GenBank/DDBJ databases">
        <title>Mycobacterium sp. nov.</title>
        <authorList>
            <person name="Papic B."/>
            <person name="Spicic S."/>
            <person name="Duvnjak S."/>
        </authorList>
    </citation>
    <scope>NUCLEOTIDE SEQUENCE [LARGE SCALE GENOMIC DNA]</scope>
    <source>
        <strain evidence="2 3">CVI_P4</strain>
    </source>
</reference>
<feature type="transmembrane region" description="Helical" evidence="1">
    <location>
        <begin position="251"/>
        <end position="279"/>
    </location>
</feature>
<gene>
    <name evidence="2" type="ORF">ORI27_27195</name>
</gene>
<keyword evidence="1" id="KW-0812">Transmembrane</keyword>
<comment type="caution">
    <text evidence="2">The sequence shown here is derived from an EMBL/GenBank/DDBJ whole genome shotgun (WGS) entry which is preliminary data.</text>
</comment>
<feature type="transmembrane region" description="Helical" evidence="1">
    <location>
        <begin position="178"/>
        <end position="195"/>
    </location>
</feature>
<accession>A0ABT3SLI3</accession>
<feature type="transmembrane region" description="Helical" evidence="1">
    <location>
        <begin position="445"/>
        <end position="462"/>
    </location>
</feature>
<keyword evidence="3" id="KW-1185">Reference proteome</keyword>